<evidence type="ECO:0000256" key="1">
    <source>
        <dbReference type="ARBA" id="ARBA00022801"/>
    </source>
</evidence>
<feature type="domain" description="Isochorismatase-like" evidence="2">
    <location>
        <begin position="4"/>
        <end position="156"/>
    </location>
</feature>
<dbReference type="EMBL" id="JAGPYQ010000001">
    <property type="protein sequence ID" value="MBQ0849185.1"/>
    <property type="molecule type" value="Genomic_DNA"/>
</dbReference>
<dbReference type="Pfam" id="PF00857">
    <property type="entry name" value="Isochorismatase"/>
    <property type="match status" value="1"/>
</dbReference>
<evidence type="ECO:0000313" key="4">
    <source>
        <dbReference type="Proteomes" id="UP000677413"/>
    </source>
</evidence>
<keyword evidence="1 3" id="KW-0378">Hydrolase</keyword>
<keyword evidence="4" id="KW-1185">Reference proteome</keyword>
<dbReference type="AlphaFoldDB" id="A0A940XSL5"/>
<protein>
    <submittedName>
        <fullName evidence="3">Cysteine hydrolase</fullName>
    </submittedName>
</protein>
<dbReference type="InterPro" id="IPR036380">
    <property type="entry name" value="Isochorismatase-like_sf"/>
</dbReference>
<dbReference type="InterPro" id="IPR050272">
    <property type="entry name" value="Isochorismatase-like_hydrls"/>
</dbReference>
<dbReference type="Proteomes" id="UP000677413">
    <property type="component" value="Unassembled WGS sequence"/>
</dbReference>
<proteinExistence type="predicted"/>
<organism evidence="3 4">
    <name type="scientific">Streptomyces liliiviolaceus</name>
    <dbReference type="NCBI Taxonomy" id="2823109"/>
    <lineage>
        <taxon>Bacteria</taxon>
        <taxon>Bacillati</taxon>
        <taxon>Actinomycetota</taxon>
        <taxon>Actinomycetes</taxon>
        <taxon>Kitasatosporales</taxon>
        <taxon>Streptomycetaceae</taxon>
        <taxon>Streptomyces</taxon>
    </lineage>
</organism>
<comment type="caution">
    <text evidence="3">The sequence shown here is derived from an EMBL/GenBank/DDBJ whole genome shotgun (WGS) entry which is preliminary data.</text>
</comment>
<dbReference type="CDD" id="cd01014">
    <property type="entry name" value="nicotinamidase_related"/>
    <property type="match status" value="1"/>
</dbReference>
<gene>
    <name evidence="3" type="ORF">J8N05_13325</name>
</gene>
<sequence length="209" mass="21768">MKRALVVIDVQNEYVTGGLPIGYPDPSLSLANIAAAVDTAVQEGVPVVLVQHAAPAGAPLFARGTHGFALHDVVASRPHDHLVEKTLPSSFIGTDLDEWLRRAGVDTLTLVGWMTQTCDESTARHAVQLGYQVEVLADATGALALTNRAGSLSAAEIHHAVLVVLQSFFAYTASTAEWIGAVRTKSPLGRPDFAAATDAGHAENGGVGG</sequence>
<name>A0A940XSL5_9ACTN</name>
<dbReference type="GO" id="GO:0016787">
    <property type="term" value="F:hydrolase activity"/>
    <property type="evidence" value="ECO:0007669"/>
    <property type="project" value="UniProtKB-KW"/>
</dbReference>
<evidence type="ECO:0000313" key="3">
    <source>
        <dbReference type="EMBL" id="MBQ0849185.1"/>
    </source>
</evidence>
<dbReference type="SUPFAM" id="SSF52499">
    <property type="entry name" value="Isochorismatase-like hydrolases"/>
    <property type="match status" value="1"/>
</dbReference>
<dbReference type="RefSeq" id="WP_210882807.1">
    <property type="nucleotide sequence ID" value="NZ_JAGPYQ010000001.1"/>
</dbReference>
<evidence type="ECO:0000259" key="2">
    <source>
        <dbReference type="Pfam" id="PF00857"/>
    </source>
</evidence>
<accession>A0A940XSL5</accession>
<dbReference type="PANTHER" id="PTHR43540:SF6">
    <property type="entry name" value="ISOCHORISMATASE-LIKE DOMAIN-CONTAINING PROTEIN"/>
    <property type="match status" value="1"/>
</dbReference>
<dbReference type="InterPro" id="IPR000868">
    <property type="entry name" value="Isochorismatase-like_dom"/>
</dbReference>
<dbReference type="PANTHER" id="PTHR43540">
    <property type="entry name" value="PEROXYUREIDOACRYLATE/UREIDOACRYLATE AMIDOHYDROLASE-RELATED"/>
    <property type="match status" value="1"/>
</dbReference>
<dbReference type="Gene3D" id="3.40.50.850">
    <property type="entry name" value="Isochorismatase-like"/>
    <property type="match status" value="1"/>
</dbReference>
<reference evidence="3 4" key="1">
    <citation type="submission" date="2021-04" db="EMBL/GenBank/DDBJ databases">
        <authorList>
            <person name="Tang X."/>
            <person name="Zhou X."/>
            <person name="Chen X."/>
            <person name="Cernava T."/>
            <person name="Zhang C."/>
        </authorList>
    </citation>
    <scope>NUCLEOTIDE SEQUENCE [LARGE SCALE GENOMIC DNA]</scope>
    <source>
        <strain evidence="3 4">BH-SS-21</strain>
    </source>
</reference>